<dbReference type="Proteomes" id="UP000304953">
    <property type="component" value="Unassembled WGS sequence"/>
</dbReference>
<comment type="caution">
    <text evidence="1">The sequence shown here is derived from an EMBL/GenBank/DDBJ whole genome shotgun (WGS) entry which is preliminary data.</text>
</comment>
<name>A0AC61RWL6_9FIRM</name>
<proteinExistence type="predicted"/>
<accession>A0AC61RWL6</accession>
<keyword evidence="2" id="KW-1185">Reference proteome</keyword>
<dbReference type="EMBL" id="SRYA01000017">
    <property type="protein sequence ID" value="TGY96360.1"/>
    <property type="molecule type" value="Genomic_DNA"/>
</dbReference>
<gene>
    <name evidence="1" type="ORF">E5329_10050</name>
</gene>
<reference evidence="1" key="1">
    <citation type="submission" date="2019-04" db="EMBL/GenBank/DDBJ databases">
        <title>Microbes associate with the intestines of laboratory mice.</title>
        <authorList>
            <person name="Navarre W."/>
            <person name="Wong E."/>
            <person name="Huang K."/>
            <person name="Tropini C."/>
            <person name="Ng K."/>
            <person name="Yu B."/>
        </authorList>
    </citation>
    <scope>NUCLEOTIDE SEQUENCE</scope>
    <source>
        <strain evidence="1">NM01_1-7b</strain>
    </source>
</reference>
<evidence type="ECO:0000313" key="1">
    <source>
        <dbReference type="EMBL" id="TGY96360.1"/>
    </source>
</evidence>
<evidence type="ECO:0000313" key="2">
    <source>
        <dbReference type="Proteomes" id="UP000304953"/>
    </source>
</evidence>
<protein>
    <submittedName>
        <fullName evidence="1">Electron transporter RnfD</fullName>
    </submittedName>
</protein>
<sequence>MKIQPDNEKLSYSGRIDWSNPKEPVFVYPCTSVGMRFTGNELRVSVKNHGAYWDNYLGCILDGRQSAFALPQRGIASIKIEVKETKEQEHEVLFFKRQDACHEFAFLGVELAEGAELLELPGKPERKIEVYGDSVSAGEVSEAVEYAGKEDPEHNGEYSNSWYSYAWMTARKLNAQIHDIAQGGIALMDQTGWFHDPDYIGMETAWDKIHYHPELREEMAWDFSRYTPQAVIVAIGQNDSHPEDYMKEDPDGEKAVTWRNHYQSFLGKLREKYPSAQIICCTTLLEHDEAWDQAIAQAVREMKDERITQYLFQRNGKGTPGHLRIPEAEEMAEELAGYIESLKIDGWE</sequence>
<organism evidence="1 2">
    <name type="scientific">Petralouisia muris</name>
    <dbReference type="NCBI Taxonomy" id="3032872"/>
    <lineage>
        <taxon>Bacteria</taxon>
        <taxon>Bacillati</taxon>
        <taxon>Bacillota</taxon>
        <taxon>Clostridia</taxon>
        <taxon>Lachnospirales</taxon>
        <taxon>Lachnospiraceae</taxon>
        <taxon>Petralouisia</taxon>
    </lineage>
</organism>